<reference evidence="2 3" key="1">
    <citation type="submission" date="2019-09" db="EMBL/GenBank/DDBJ databases">
        <title>Salinarimonas rosea gen. nov., sp. nov., a new member of the a-2 subgroup of the Proteobacteria.</title>
        <authorList>
            <person name="Liu J."/>
        </authorList>
    </citation>
    <scope>NUCLEOTIDE SEQUENCE [LARGE SCALE GENOMIC DNA]</scope>
    <source>
        <strain evidence="2 3">BN140002</strain>
    </source>
</reference>
<feature type="compositionally biased region" description="Pro residues" evidence="1">
    <location>
        <begin position="156"/>
        <end position="166"/>
    </location>
</feature>
<proteinExistence type="predicted"/>
<dbReference type="EMBL" id="VUOA01000019">
    <property type="protein sequence ID" value="KAA2237159.1"/>
    <property type="molecule type" value="Genomic_DNA"/>
</dbReference>
<dbReference type="AlphaFoldDB" id="A0A5B2VFR9"/>
<dbReference type="RefSeq" id="WP_149816829.1">
    <property type="nucleotide sequence ID" value="NZ_VUOA01000019.1"/>
</dbReference>
<dbReference type="Proteomes" id="UP000323142">
    <property type="component" value="Unassembled WGS sequence"/>
</dbReference>
<evidence type="ECO:0000313" key="2">
    <source>
        <dbReference type="EMBL" id="KAA2237159.1"/>
    </source>
</evidence>
<protein>
    <submittedName>
        <fullName evidence="2">DUF3305 domain-containing protein</fullName>
    </submittedName>
</protein>
<sequence length="166" mass="18039">MAEDRFTVGVVAIKRKLKSAWVSHAWAPLAVLPAAPAATPWTLLSREGEDETWYAGPAEVTLHSGETAHYRDNLSVERPSLWVALRPTAGEELDVALVTADPYEGEALAESADLLVEAVPMPPDIVERVAAFFAAHHVERPFFKRKRDRAGTGGGPRPPVPEEGEP</sequence>
<name>A0A5B2VFR9_9HYPH</name>
<comment type="caution">
    <text evidence="2">The sequence shown here is derived from an EMBL/GenBank/DDBJ whole genome shotgun (WGS) entry which is preliminary data.</text>
</comment>
<organism evidence="2 3">
    <name type="scientific">Salinarimonas soli</name>
    <dbReference type="NCBI Taxonomy" id="1638099"/>
    <lineage>
        <taxon>Bacteria</taxon>
        <taxon>Pseudomonadati</taxon>
        <taxon>Pseudomonadota</taxon>
        <taxon>Alphaproteobacteria</taxon>
        <taxon>Hyphomicrobiales</taxon>
        <taxon>Salinarimonadaceae</taxon>
        <taxon>Salinarimonas</taxon>
    </lineage>
</organism>
<reference evidence="2 3" key="2">
    <citation type="submission" date="2019-09" db="EMBL/GenBank/DDBJ databases">
        <authorList>
            <person name="Jin C."/>
        </authorList>
    </citation>
    <scope>NUCLEOTIDE SEQUENCE [LARGE SCALE GENOMIC DNA]</scope>
    <source>
        <strain evidence="2 3">BN140002</strain>
    </source>
</reference>
<evidence type="ECO:0000256" key="1">
    <source>
        <dbReference type="SAM" id="MobiDB-lite"/>
    </source>
</evidence>
<feature type="region of interest" description="Disordered" evidence="1">
    <location>
        <begin position="144"/>
        <end position="166"/>
    </location>
</feature>
<accession>A0A5B2VFR9</accession>
<gene>
    <name evidence="2" type="ORF">F0L46_09080</name>
</gene>
<dbReference type="OrthoDB" id="7271084at2"/>
<dbReference type="InterPro" id="IPR021736">
    <property type="entry name" value="DUF3305"/>
</dbReference>
<evidence type="ECO:0000313" key="3">
    <source>
        <dbReference type="Proteomes" id="UP000323142"/>
    </source>
</evidence>
<keyword evidence="3" id="KW-1185">Reference proteome</keyword>
<dbReference type="Pfam" id="PF11749">
    <property type="entry name" value="DUF3305"/>
    <property type="match status" value="1"/>
</dbReference>